<accession>A0A484FCP9</accession>
<evidence type="ECO:0000256" key="3">
    <source>
        <dbReference type="ARBA" id="ARBA00022617"/>
    </source>
</evidence>
<sequence>MFSTLFLVPSHVALWAALCCLLLFAAGHVLYALWFSPYSHIPGPRFCKISRLPLALIDLNLQRSAKVHEWHQKYGPVVLIAPGEVSFCTPSSTREIYGTAGRHPKSHYFDHFISYGERATFNTLDYEKHRQRRKISFAFFQATSIHTPACVDPVHSRVVAFLEDIDRHVRATGSTTVDFFSRVNLYAFDNITQLIFGSGHSTRTVESPGPERDMLEGLKHCELWNPLLFNFPLVYHAVKFAVVRLAGKKDFLSAEDDLTAWSERQVAATLEDDSCYRDHTSLLSRLQQFRDKQGDALPASWVKAETLDNLNAAQTTATVALTYVLYNIARSPVWQECIRQELLALPVGDDGFPSFHAINSAPVLEACVKESYRLNPLSSGRAERVVPLGKEYDGVFVPKGTVVSTSTLAIQHDPSAFPQPGLYDPGRWLNAGPDQTRFMEMFYIPWGYGARVCLGKAFATLEVKLLVAYLLLRYRISEDAASPTNADSMMQLGTQDALPKGLRTTGIHQAALLDLVICNLTTYGGDEIELQAGSPVVFVADGSTAGR</sequence>
<dbReference type="EMBL" id="AMCV02000037">
    <property type="protein sequence ID" value="TDZ16129.1"/>
    <property type="molecule type" value="Genomic_DNA"/>
</dbReference>
<keyword evidence="4 7" id="KW-0479">Metal-binding</keyword>
<keyword evidence="3 7" id="KW-0349">Heme</keyword>
<evidence type="ECO:0000313" key="10">
    <source>
        <dbReference type="Proteomes" id="UP000014480"/>
    </source>
</evidence>
<dbReference type="PANTHER" id="PTHR24305">
    <property type="entry name" value="CYTOCHROME P450"/>
    <property type="match status" value="1"/>
</dbReference>
<evidence type="ECO:0000256" key="8">
    <source>
        <dbReference type="RuleBase" id="RU000461"/>
    </source>
</evidence>
<comment type="similarity">
    <text evidence="2 8">Belongs to the cytochrome P450 family.</text>
</comment>
<evidence type="ECO:0000256" key="5">
    <source>
        <dbReference type="ARBA" id="ARBA00023004"/>
    </source>
</evidence>
<dbReference type="GO" id="GO:0005506">
    <property type="term" value="F:iron ion binding"/>
    <property type="evidence" value="ECO:0007669"/>
    <property type="project" value="InterPro"/>
</dbReference>
<dbReference type="STRING" id="1213857.A0A484FCP9"/>
<comment type="cofactor">
    <cofactor evidence="1 7">
        <name>heme</name>
        <dbReference type="ChEBI" id="CHEBI:30413"/>
    </cofactor>
</comment>
<dbReference type="OrthoDB" id="1470350at2759"/>
<dbReference type="PANTHER" id="PTHR24305:SF218">
    <property type="entry name" value="P450, PUTATIVE (EUROFUNG)-RELATED"/>
    <property type="match status" value="1"/>
</dbReference>
<keyword evidence="8" id="KW-0560">Oxidoreductase</keyword>
<dbReference type="PROSITE" id="PS00086">
    <property type="entry name" value="CYTOCHROME_P450"/>
    <property type="match status" value="1"/>
</dbReference>
<name>A0A484FCP9_COLOR</name>
<dbReference type="GO" id="GO:0016705">
    <property type="term" value="F:oxidoreductase activity, acting on paired donors, with incorporation or reduction of molecular oxygen"/>
    <property type="evidence" value="ECO:0007669"/>
    <property type="project" value="InterPro"/>
</dbReference>
<dbReference type="Proteomes" id="UP000014480">
    <property type="component" value="Unassembled WGS sequence"/>
</dbReference>
<evidence type="ECO:0000256" key="1">
    <source>
        <dbReference type="ARBA" id="ARBA00001971"/>
    </source>
</evidence>
<keyword evidence="6 8" id="KW-0503">Monooxygenase</keyword>
<evidence type="ECO:0000256" key="4">
    <source>
        <dbReference type="ARBA" id="ARBA00022723"/>
    </source>
</evidence>
<keyword evidence="10" id="KW-1185">Reference proteome</keyword>
<evidence type="ECO:0000256" key="6">
    <source>
        <dbReference type="ARBA" id="ARBA00023033"/>
    </source>
</evidence>
<evidence type="ECO:0000256" key="7">
    <source>
        <dbReference type="PIRSR" id="PIRSR602403-1"/>
    </source>
</evidence>
<evidence type="ECO:0000256" key="2">
    <source>
        <dbReference type="ARBA" id="ARBA00010617"/>
    </source>
</evidence>
<dbReference type="Pfam" id="PF00067">
    <property type="entry name" value="p450"/>
    <property type="match status" value="1"/>
</dbReference>
<reference evidence="10" key="2">
    <citation type="journal article" date="2019" name="Mol. Plant Microbe Interact.">
        <title>Genome sequence resources for four phytopathogenic fungi from the Colletotrichum orbiculare species complex.</title>
        <authorList>
            <person name="Gan P."/>
            <person name="Tsushima A."/>
            <person name="Narusaka M."/>
            <person name="Narusaka Y."/>
            <person name="Takano Y."/>
            <person name="Kubo Y."/>
            <person name="Shirasu K."/>
        </authorList>
    </citation>
    <scope>GENOME REANNOTATION</scope>
    <source>
        <strain evidence="10">104-T / ATCC 96160 / CBS 514.97 / LARS 414 / MAFF 240422</strain>
    </source>
</reference>
<dbReference type="InterPro" id="IPR050121">
    <property type="entry name" value="Cytochrome_P450_monoxygenase"/>
</dbReference>
<dbReference type="GO" id="GO:0020037">
    <property type="term" value="F:heme binding"/>
    <property type="evidence" value="ECO:0007669"/>
    <property type="project" value="InterPro"/>
</dbReference>
<dbReference type="PRINTS" id="PR00385">
    <property type="entry name" value="P450"/>
</dbReference>
<organism evidence="9 10">
    <name type="scientific">Colletotrichum orbiculare (strain 104-T / ATCC 96160 / CBS 514.97 / LARS 414 / MAFF 240422)</name>
    <name type="common">Cucumber anthracnose fungus</name>
    <name type="synonym">Colletotrichum lagenarium</name>
    <dbReference type="NCBI Taxonomy" id="1213857"/>
    <lineage>
        <taxon>Eukaryota</taxon>
        <taxon>Fungi</taxon>
        <taxon>Dikarya</taxon>
        <taxon>Ascomycota</taxon>
        <taxon>Pezizomycotina</taxon>
        <taxon>Sordariomycetes</taxon>
        <taxon>Hypocreomycetidae</taxon>
        <taxon>Glomerellales</taxon>
        <taxon>Glomerellaceae</taxon>
        <taxon>Colletotrichum</taxon>
        <taxon>Colletotrichum orbiculare species complex</taxon>
    </lineage>
</organism>
<keyword evidence="5 7" id="KW-0408">Iron</keyword>
<dbReference type="InterPro" id="IPR002403">
    <property type="entry name" value="Cyt_P450_E_grp-IV"/>
</dbReference>
<evidence type="ECO:0000313" key="9">
    <source>
        <dbReference type="EMBL" id="TDZ16129.1"/>
    </source>
</evidence>
<comment type="caution">
    <text evidence="9">The sequence shown here is derived from an EMBL/GenBank/DDBJ whole genome shotgun (WGS) entry which is preliminary data.</text>
</comment>
<gene>
    <name evidence="9" type="primary">andK-0</name>
    <name evidence="9" type="ORF">Cob_v011000</name>
</gene>
<dbReference type="Gene3D" id="1.10.630.10">
    <property type="entry name" value="Cytochrome P450"/>
    <property type="match status" value="1"/>
</dbReference>
<dbReference type="AlphaFoldDB" id="A0A484FCP9"/>
<dbReference type="InterPro" id="IPR017972">
    <property type="entry name" value="Cyt_P450_CS"/>
</dbReference>
<feature type="binding site" description="axial binding residue" evidence="7">
    <location>
        <position position="453"/>
    </location>
    <ligand>
        <name>heme</name>
        <dbReference type="ChEBI" id="CHEBI:30413"/>
    </ligand>
    <ligandPart>
        <name>Fe</name>
        <dbReference type="ChEBI" id="CHEBI:18248"/>
    </ligandPart>
</feature>
<dbReference type="InterPro" id="IPR001128">
    <property type="entry name" value="Cyt_P450"/>
</dbReference>
<protein>
    <submittedName>
        <fullName evidence="9">Cytochrome P450 monooxygenase andK</fullName>
    </submittedName>
</protein>
<dbReference type="SUPFAM" id="SSF48264">
    <property type="entry name" value="Cytochrome P450"/>
    <property type="match status" value="1"/>
</dbReference>
<reference evidence="10" key="1">
    <citation type="journal article" date="2013" name="New Phytol.">
        <title>Comparative genomic and transcriptomic analyses reveal the hemibiotrophic stage shift of Colletotrichum fungi.</title>
        <authorList>
            <person name="Gan P."/>
            <person name="Ikeda K."/>
            <person name="Irieda H."/>
            <person name="Narusaka M."/>
            <person name="O'Connell R.J."/>
            <person name="Narusaka Y."/>
            <person name="Takano Y."/>
            <person name="Kubo Y."/>
            <person name="Shirasu K."/>
        </authorList>
    </citation>
    <scope>NUCLEOTIDE SEQUENCE [LARGE SCALE GENOMIC DNA]</scope>
    <source>
        <strain evidence="10">104-T / ATCC 96160 / CBS 514.97 / LARS 414 / MAFF 240422</strain>
    </source>
</reference>
<dbReference type="GO" id="GO:0004497">
    <property type="term" value="F:monooxygenase activity"/>
    <property type="evidence" value="ECO:0007669"/>
    <property type="project" value="UniProtKB-KW"/>
</dbReference>
<proteinExistence type="inferred from homology"/>
<dbReference type="InterPro" id="IPR036396">
    <property type="entry name" value="Cyt_P450_sf"/>
</dbReference>
<dbReference type="PRINTS" id="PR00465">
    <property type="entry name" value="EP450IV"/>
</dbReference>